<dbReference type="Proteomes" id="UP001149074">
    <property type="component" value="Unassembled WGS sequence"/>
</dbReference>
<feature type="region of interest" description="Disordered" evidence="1">
    <location>
        <begin position="1"/>
        <end position="29"/>
    </location>
</feature>
<dbReference type="AlphaFoldDB" id="A0A9W9F815"/>
<accession>A0A9W9F815</accession>
<feature type="region of interest" description="Disordered" evidence="1">
    <location>
        <begin position="53"/>
        <end position="96"/>
    </location>
</feature>
<evidence type="ECO:0000313" key="2">
    <source>
        <dbReference type="EMBL" id="KAJ5095215.1"/>
    </source>
</evidence>
<dbReference type="EMBL" id="JAPQKI010000006">
    <property type="protein sequence ID" value="KAJ5095215.1"/>
    <property type="molecule type" value="Genomic_DNA"/>
</dbReference>
<reference evidence="2" key="1">
    <citation type="submission" date="2022-11" db="EMBL/GenBank/DDBJ databases">
        <authorList>
            <person name="Petersen C."/>
        </authorList>
    </citation>
    <scope>NUCLEOTIDE SEQUENCE</scope>
    <source>
        <strain evidence="2">IBT 30761</strain>
    </source>
</reference>
<sequence>MSSPQTNSHHYSDTAYSHTPAAHLRNDSLQSDINDSELIHHLYFEDNDSFFPPSWIGNDGDLSEHKPSTDSPLSDGFDGSKNGEPPQPSGKKEHLD</sequence>
<evidence type="ECO:0000313" key="3">
    <source>
        <dbReference type="Proteomes" id="UP001149074"/>
    </source>
</evidence>
<dbReference type="GeneID" id="81358978"/>
<reference evidence="2" key="2">
    <citation type="journal article" date="2023" name="IMA Fungus">
        <title>Comparative genomic study of the Penicillium genus elucidates a diverse pangenome and 15 lateral gene transfer events.</title>
        <authorList>
            <person name="Petersen C."/>
            <person name="Sorensen T."/>
            <person name="Nielsen M.R."/>
            <person name="Sondergaard T.E."/>
            <person name="Sorensen J.L."/>
            <person name="Fitzpatrick D.A."/>
            <person name="Frisvad J.C."/>
            <person name="Nielsen K.L."/>
        </authorList>
    </citation>
    <scope>NUCLEOTIDE SEQUENCE</scope>
    <source>
        <strain evidence="2">IBT 30761</strain>
    </source>
</reference>
<organism evidence="2 3">
    <name type="scientific">Penicillium argentinense</name>
    <dbReference type="NCBI Taxonomy" id="1131581"/>
    <lineage>
        <taxon>Eukaryota</taxon>
        <taxon>Fungi</taxon>
        <taxon>Dikarya</taxon>
        <taxon>Ascomycota</taxon>
        <taxon>Pezizomycotina</taxon>
        <taxon>Eurotiomycetes</taxon>
        <taxon>Eurotiomycetidae</taxon>
        <taxon>Eurotiales</taxon>
        <taxon>Aspergillaceae</taxon>
        <taxon>Penicillium</taxon>
    </lineage>
</organism>
<dbReference type="OrthoDB" id="4475146at2759"/>
<protein>
    <submittedName>
        <fullName evidence="2">Uncharacterized protein</fullName>
    </submittedName>
</protein>
<feature type="compositionally biased region" description="Polar residues" evidence="1">
    <location>
        <begin position="1"/>
        <end position="17"/>
    </location>
</feature>
<dbReference type="RefSeq" id="XP_056473365.1">
    <property type="nucleotide sequence ID" value="XM_056619999.1"/>
</dbReference>
<proteinExistence type="predicted"/>
<comment type="caution">
    <text evidence="2">The sequence shown here is derived from an EMBL/GenBank/DDBJ whole genome shotgun (WGS) entry which is preliminary data.</text>
</comment>
<keyword evidence="3" id="KW-1185">Reference proteome</keyword>
<name>A0A9W9F815_9EURO</name>
<gene>
    <name evidence="2" type="ORF">N7532_007506</name>
</gene>
<evidence type="ECO:0000256" key="1">
    <source>
        <dbReference type="SAM" id="MobiDB-lite"/>
    </source>
</evidence>